<feature type="compositionally biased region" description="Polar residues" evidence="1">
    <location>
        <begin position="520"/>
        <end position="529"/>
    </location>
</feature>
<feature type="compositionally biased region" description="Low complexity" evidence="1">
    <location>
        <begin position="228"/>
        <end position="249"/>
    </location>
</feature>
<feature type="region of interest" description="Disordered" evidence="1">
    <location>
        <begin position="166"/>
        <end position="193"/>
    </location>
</feature>
<evidence type="ECO:0000313" key="3">
    <source>
        <dbReference type="Proteomes" id="UP000541558"/>
    </source>
</evidence>
<feature type="compositionally biased region" description="Polar residues" evidence="1">
    <location>
        <begin position="762"/>
        <end position="771"/>
    </location>
</feature>
<comment type="caution">
    <text evidence="2">The sequence shown here is derived from an EMBL/GenBank/DDBJ whole genome shotgun (WGS) entry which is preliminary data.</text>
</comment>
<dbReference type="AlphaFoldDB" id="A0A8H5FK54"/>
<proteinExistence type="predicted"/>
<feature type="compositionally biased region" description="Low complexity" evidence="1">
    <location>
        <begin position="721"/>
        <end position="730"/>
    </location>
</feature>
<sequence length="880" mass="90440">MAADVELIKRHNEGGRSRRIDYIPVVFPGGSANHLSEGKWAFNDCPRKGGRFLWRQVFNARRAGAHIIYGAMWDEYDEGTAFMPAVANKRNLPVSDKWRFLALDEGGHDVPSDWYMRICGFAAEVLRGERRIFDSFPSKELQDYWSTRPKYETVPHKSADFVSGYAGASSTSAGSSSGAGSSRNTGDDPGQSYDEWLANQRTEVEEAPPPPYTMEAEELESAAPATQAPEVASAAPSTAAPQVQVQAPAHTTAPPVVVASGPPIDAMAHHRPPTASPPPVNYQSRPGQQQPYSQGTLHTDSYNHAVAGLTNDFNRIGITGATPGPGNPAPQSQPQHNIEVGSGPQVNAPATYQGGQGGMISSSPLPMHSNLPRPGVQTQQYGAAPAPSNSTSPPPLHPNHPAAQSKPYGSSNVRPPSRPQTAQSLSSSNYPTRPPSQGRPPSSQGGAHTSGTPAPSIPPLPSATPVASAWSQGSQGQSQGQWPPPEWGVQPSSQNPQAGHAAAPPPPPAQYGQPGGASLTRPNTFSANSYGAGANPLRPSGGTISAPRPSSTLPYAPAGPTELPATSSAYNPPAPAGTSNPAMPYGGTAPMQHHSSYMMPSGPHASAYPTMPGQPQQSSPYPPQNSYGGYHPGPPQHAGSMDFPGGPNAGPYPQYGGTGGPPSFPGSTYPTTGLGVSGGPSPHTSPPITPGGSSSGYPNHSPSMFSEMPGGPSMYGSTFSQQQQQHPHAAGAGGEMGYYGNNTMPSGYPGASSSAQYDNGISMPSSYQAGGSASAPMPWQPQQPGAPHAPSLPPRPSNYGSGSSYGPSSSAKPPAQGSAGGAGGFGFGPLSTTSGAAGSALGLALSAVDKVAGKKTTEQLMSGVGSLASSGSKFFNKFTK</sequence>
<dbReference type="OrthoDB" id="3213209at2759"/>
<reference evidence="2 3" key="1">
    <citation type="journal article" date="2020" name="ISME J.">
        <title>Uncovering the hidden diversity of litter-decomposition mechanisms in mushroom-forming fungi.</title>
        <authorList>
            <person name="Floudas D."/>
            <person name="Bentzer J."/>
            <person name="Ahren D."/>
            <person name="Johansson T."/>
            <person name="Persson P."/>
            <person name="Tunlid A."/>
        </authorList>
    </citation>
    <scope>NUCLEOTIDE SEQUENCE [LARGE SCALE GENOMIC DNA]</scope>
    <source>
        <strain evidence="2 3">CBS 175.51</strain>
    </source>
</reference>
<feature type="compositionally biased region" description="Low complexity" evidence="1">
    <location>
        <begin position="166"/>
        <end position="182"/>
    </location>
</feature>
<dbReference type="EMBL" id="JAACJK010000008">
    <property type="protein sequence ID" value="KAF5339358.1"/>
    <property type="molecule type" value="Genomic_DNA"/>
</dbReference>
<protein>
    <submittedName>
        <fullName evidence="2">Uncharacterized protein</fullName>
    </submittedName>
</protein>
<feature type="compositionally biased region" description="Low complexity" evidence="1">
    <location>
        <begin position="797"/>
        <end position="817"/>
    </location>
</feature>
<gene>
    <name evidence="2" type="ORF">D9611_009787</name>
</gene>
<organism evidence="2 3">
    <name type="scientific">Ephemerocybe angulata</name>
    <dbReference type="NCBI Taxonomy" id="980116"/>
    <lineage>
        <taxon>Eukaryota</taxon>
        <taxon>Fungi</taxon>
        <taxon>Dikarya</taxon>
        <taxon>Basidiomycota</taxon>
        <taxon>Agaricomycotina</taxon>
        <taxon>Agaricomycetes</taxon>
        <taxon>Agaricomycetidae</taxon>
        <taxon>Agaricales</taxon>
        <taxon>Agaricineae</taxon>
        <taxon>Psathyrellaceae</taxon>
        <taxon>Ephemerocybe</taxon>
    </lineage>
</organism>
<evidence type="ECO:0000256" key="1">
    <source>
        <dbReference type="SAM" id="MobiDB-lite"/>
    </source>
</evidence>
<feature type="compositionally biased region" description="Low complexity" evidence="1">
    <location>
        <begin position="471"/>
        <end position="481"/>
    </location>
</feature>
<accession>A0A8H5FK54</accession>
<feature type="region of interest" description="Disordered" evidence="1">
    <location>
        <begin position="216"/>
        <end position="298"/>
    </location>
</feature>
<feature type="compositionally biased region" description="Gly residues" evidence="1">
    <location>
        <begin position="818"/>
        <end position="827"/>
    </location>
</feature>
<feature type="compositionally biased region" description="Polar residues" evidence="1">
    <location>
        <begin position="407"/>
        <end position="431"/>
    </location>
</feature>
<dbReference type="Proteomes" id="UP000541558">
    <property type="component" value="Unassembled WGS sequence"/>
</dbReference>
<feature type="compositionally biased region" description="Low complexity" evidence="1">
    <location>
        <begin position="613"/>
        <end position="629"/>
    </location>
</feature>
<keyword evidence="3" id="KW-1185">Reference proteome</keyword>
<feature type="compositionally biased region" description="Polar residues" evidence="1">
    <location>
        <begin position="281"/>
        <end position="298"/>
    </location>
</feature>
<feature type="region of interest" description="Disordered" evidence="1">
    <location>
        <begin position="316"/>
        <end position="734"/>
    </location>
</feature>
<dbReference type="Gene3D" id="3.20.20.80">
    <property type="entry name" value="Glycosidases"/>
    <property type="match status" value="1"/>
</dbReference>
<feature type="region of interest" description="Disordered" evidence="1">
    <location>
        <begin position="762"/>
        <end position="829"/>
    </location>
</feature>
<evidence type="ECO:0000313" key="2">
    <source>
        <dbReference type="EMBL" id="KAF5339358.1"/>
    </source>
</evidence>
<name>A0A8H5FK54_9AGAR</name>